<evidence type="ECO:0000313" key="1">
    <source>
        <dbReference type="EMBL" id="KAJ7997761.1"/>
    </source>
</evidence>
<evidence type="ECO:0000313" key="2">
    <source>
        <dbReference type="Proteomes" id="UP001157502"/>
    </source>
</evidence>
<keyword evidence="2" id="KW-1185">Reference proteome</keyword>
<comment type="caution">
    <text evidence="1">The sequence shown here is derived from an EMBL/GenBank/DDBJ whole genome shotgun (WGS) entry which is preliminary data.</text>
</comment>
<dbReference type="EMBL" id="CM055745">
    <property type="protein sequence ID" value="KAJ7997761.1"/>
    <property type="molecule type" value="Genomic_DNA"/>
</dbReference>
<organism evidence="1 2">
    <name type="scientific">Dallia pectoralis</name>
    <name type="common">Alaska blackfish</name>
    <dbReference type="NCBI Taxonomy" id="75939"/>
    <lineage>
        <taxon>Eukaryota</taxon>
        <taxon>Metazoa</taxon>
        <taxon>Chordata</taxon>
        <taxon>Craniata</taxon>
        <taxon>Vertebrata</taxon>
        <taxon>Euteleostomi</taxon>
        <taxon>Actinopterygii</taxon>
        <taxon>Neopterygii</taxon>
        <taxon>Teleostei</taxon>
        <taxon>Protacanthopterygii</taxon>
        <taxon>Esociformes</taxon>
        <taxon>Umbridae</taxon>
        <taxon>Dallia</taxon>
    </lineage>
</organism>
<dbReference type="Proteomes" id="UP001157502">
    <property type="component" value="Chromosome 18"/>
</dbReference>
<protein>
    <submittedName>
        <fullName evidence="1">Uncharacterized protein</fullName>
    </submittedName>
</protein>
<name>A0ACC2G2E7_DALPE</name>
<sequence length="569" mass="65068">MLAQETFGKHMAGRCIQKNNFKTSEIKYLEIIPTLPMWIIEYVWAHRMMDILDALEPAMWPEEDLQSLNLDEPWRLRMVAAQAYAIIKTRDFRRFERVMEFLDVTYKLLPHLVPPVKHMKIMFGLKTMVIIWMLREDQGIVNTVLKTITFFPTRLPQYRGCSQREMYEMRKHHRDFKALAQTLATELSVRNAYIKDLMDHQYGEHYAQKLEERLMHYLQALESAVKTDTYFDQLLKQGAPMAYEEEFIWPLISCDSNSLAASLKSLLHCAHSSSRCTRSHGDNKVRIGSAQKSGMRRKWEGPAEGSPKERTLIGQSQVHSKSPGYSQVTCQHTPPVRSSSLVLESLVLDQACADNQGSRPKLFVAKPKMGPSEDSPLRLDEGCRGWTGDTVEVWEQSEEVHEVSPLQLCSKHQKWVRSILLGCSEELQCEQGVHFFLIPGFDPILNTLCPSQHLTTDTQNTPPPHPLAVSQPGSRVEQAGRTCRDQLRMSVTSQAFLLQSKFLQPVVRLRKLTDQECGIAAELRGTCTAPSVEYHGDDEDDDEEEDEEHVDDFLTFGVCAFSEIVKVQL</sequence>
<proteinExistence type="predicted"/>
<accession>A0ACC2G2E7</accession>
<gene>
    <name evidence="1" type="ORF">DPEC_G00215480</name>
</gene>
<reference evidence="1" key="1">
    <citation type="submission" date="2021-05" db="EMBL/GenBank/DDBJ databases">
        <authorList>
            <person name="Pan Q."/>
            <person name="Jouanno E."/>
            <person name="Zahm M."/>
            <person name="Klopp C."/>
            <person name="Cabau C."/>
            <person name="Louis A."/>
            <person name="Berthelot C."/>
            <person name="Parey E."/>
            <person name="Roest Crollius H."/>
            <person name="Montfort J."/>
            <person name="Robinson-Rechavi M."/>
            <person name="Bouchez O."/>
            <person name="Lampietro C."/>
            <person name="Lopez Roques C."/>
            <person name="Donnadieu C."/>
            <person name="Postlethwait J."/>
            <person name="Bobe J."/>
            <person name="Dillon D."/>
            <person name="Chandos A."/>
            <person name="von Hippel F."/>
            <person name="Guiguen Y."/>
        </authorList>
    </citation>
    <scope>NUCLEOTIDE SEQUENCE</scope>
    <source>
        <strain evidence="1">YG-Jan2019</strain>
    </source>
</reference>